<organism evidence="1 2">
    <name type="scientific">Prochlorococcus marinus (strain MIT 9303)</name>
    <dbReference type="NCBI Taxonomy" id="59922"/>
    <lineage>
        <taxon>Bacteria</taxon>
        <taxon>Bacillati</taxon>
        <taxon>Cyanobacteriota</taxon>
        <taxon>Cyanophyceae</taxon>
        <taxon>Synechococcales</taxon>
        <taxon>Prochlorococcaceae</taxon>
        <taxon>Prochlorococcus</taxon>
    </lineage>
</organism>
<dbReference type="HOGENOM" id="CLU_2900605_0_0_3"/>
<name>A2CAA3_PROM3</name>
<dbReference type="KEGG" id="pmf:P9303_16691"/>
<accession>A2CAA3</accession>
<dbReference type="Proteomes" id="UP000002274">
    <property type="component" value="Chromosome"/>
</dbReference>
<evidence type="ECO:0000313" key="1">
    <source>
        <dbReference type="EMBL" id="ABM78413.1"/>
    </source>
</evidence>
<reference evidence="1 2" key="1">
    <citation type="journal article" date="2007" name="PLoS Genet.">
        <title>Patterns and implications of gene gain and loss in the evolution of Prochlorococcus.</title>
        <authorList>
            <person name="Kettler G.C."/>
            <person name="Martiny A.C."/>
            <person name="Huang K."/>
            <person name="Zucker J."/>
            <person name="Coleman M.L."/>
            <person name="Rodrigue S."/>
            <person name="Chen F."/>
            <person name="Lapidus A."/>
            <person name="Ferriera S."/>
            <person name="Johnson J."/>
            <person name="Steglich C."/>
            <person name="Church G.M."/>
            <person name="Richardson P."/>
            <person name="Chisholm S.W."/>
        </authorList>
    </citation>
    <scope>NUCLEOTIDE SEQUENCE [LARGE SCALE GENOMIC DNA]</scope>
    <source>
        <strain evidence="1 2">MIT 9303</strain>
    </source>
</reference>
<proteinExistence type="predicted"/>
<dbReference type="AlphaFoldDB" id="A2CAA3"/>
<protein>
    <submittedName>
        <fullName evidence="1">Uncharacterized protein</fullName>
    </submittedName>
</protein>
<sequence>MAGSNFFNFSFFNCLSRFYLLDVGSLYQFQISQQQRDLLCGKLGCRCGNVVSANLFSAAPLE</sequence>
<dbReference type="STRING" id="59922.P9303_16691"/>
<evidence type="ECO:0000313" key="2">
    <source>
        <dbReference type="Proteomes" id="UP000002274"/>
    </source>
</evidence>
<gene>
    <name evidence="1" type="ordered locus">P9303_16691</name>
</gene>
<dbReference type="EMBL" id="CP000554">
    <property type="protein sequence ID" value="ABM78413.1"/>
    <property type="molecule type" value="Genomic_DNA"/>
</dbReference>